<dbReference type="EMBL" id="GGFM01012390">
    <property type="protein sequence ID" value="MBW33141.1"/>
    <property type="molecule type" value="Transcribed_RNA"/>
</dbReference>
<name>A0A2M3ZXA5_9DIPT</name>
<reference evidence="1" key="1">
    <citation type="submission" date="2018-01" db="EMBL/GenBank/DDBJ databases">
        <title>An insight into the sialome of Amazonian anophelines.</title>
        <authorList>
            <person name="Ribeiro J.M."/>
            <person name="Scarpassa V."/>
            <person name="Calvo E."/>
        </authorList>
    </citation>
    <scope>NUCLEOTIDE SEQUENCE</scope>
    <source>
        <tissue evidence="1">Salivary glands</tissue>
    </source>
</reference>
<proteinExistence type="predicted"/>
<accession>A0A2M3ZXA5</accession>
<organism evidence="1">
    <name type="scientific">Anopheles braziliensis</name>
    <dbReference type="NCBI Taxonomy" id="58242"/>
    <lineage>
        <taxon>Eukaryota</taxon>
        <taxon>Metazoa</taxon>
        <taxon>Ecdysozoa</taxon>
        <taxon>Arthropoda</taxon>
        <taxon>Hexapoda</taxon>
        <taxon>Insecta</taxon>
        <taxon>Pterygota</taxon>
        <taxon>Neoptera</taxon>
        <taxon>Endopterygota</taxon>
        <taxon>Diptera</taxon>
        <taxon>Nematocera</taxon>
        <taxon>Culicoidea</taxon>
        <taxon>Culicidae</taxon>
        <taxon>Anophelinae</taxon>
        <taxon>Anopheles</taxon>
    </lineage>
</organism>
<evidence type="ECO:0000313" key="1">
    <source>
        <dbReference type="EMBL" id="MBW33141.1"/>
    </source>
</evidence>
<protein>
    <submittedName>
        <fullName evidence="1">Putative secreted peptide</fullName>
    </submittedName>
</protein>
<sequence>MLQICATITTVAPGAAAPLAGYFYPARKPLRTSSLRCILLLANARGAPIRPSGKPHFVDADMLGSEKKINI</sequence>
<dbReference type="AlphaFoldDB" id="A0A2M3ZXA5"/>